<feature type="transmembrane region" description="Helical" evidence="6">
    <location>
        <begin position="719"/>
        <end position="746"/>
    </location>
</feature>
<organism evidence="8 9">
    <name type="scientific">Streptomyces tardus</name>
    <dbReference type="NCBI Taxonomy" id="2780544"/>
    <lineage>
        <taxon>Bacteria</taxon>
        <taxon>Bacillati</taxon>
        <taxon>Actinomycetota</taxon>
        <taxon>Actinomycetes</taxon>
        <taxon>Kitasatosporales</taxon>
        <taxon>Streptomycetaceae</taxon>
        <taxon>Streptomyces</taxon>
    </lineage>
</organism>
<dbReference type="InterPro" id="IPR003838">
    <property type="entry name" value="ABC3_permease_C"/>
</dbReference>
<keyword evidence="4 6" id="KW-1133">Transmembrane helix</keyword>
<keyword evidence="2" id="KW-1003">Cell membrane</keyword>
<keyword evidence="9" id="KW-1185">Reference proteome</keyword>
<gene>
    <name evidence="8" type="ORF">JGS22_016255</name>
</gene>
<accession>A0A949N5M9</accession>
<name>A0A949N5M9_9ACTN</name>
<keyword evidence="5 6" id="KW-0472">Membrane</keyword>
<feature type="transmembrane region" description="Helical" evidence="6">
    <location>
        <begin position="259"/>
        <end position="276"/>
    </location>
</feature>
<feature type="transmembrane region" description="Helical" evidence="6">
    <location>
        <begin position="343"/>
        <end position="365"/>
    </location>
</feature>
<dbReference type="PANTHER" id="PTHR30287">
    <property type="entry name" value="MEMBRANE COMPONENT OF PREDICTED ABC SUPERFAMILY METABOLITE UPTAKE TRANSPORTER"/>
    <property type="match status" value="1"/>
</dbReference>
<reference evidence="8" key="1">
    <citation type="submission" date="2021-06" db="EMBL/GenBank/DDBJ databases">
        <title>Sequencing of actinobacteria type strains.</title>
        <authorList>
            <person name="Nguyen G.-S."/>
            <person name="Wentzel A."/>
        </authorList>
    </citation>
    <scope>NUCLEOTIDE SEQUENCE</scope>
    <source>
        <strain evidence="8">P38-E01</strain>
    </source>
</reference>
<feature type="transmembrane region" description="Helical" evidence="6">
    <location>
        <begin position="671"/>
        <end position="692"/>
    </location>
</feature>
<dbReference type="AlphaFoldDB" id="A0A949N5M9"/>
<evidence type="ECO:0000256" key="1">
    <source>
        <dbReference type="ARBA" id="ARBA00004651"/>
    </source>
</evidence>
<sequence>MSAGTRVPLGQWARELLLGARFAVSGGRAGWTRTLLTSFGVGLGVAVLLLAASVPTALTAGDIRKDNRDWASSEEVEKAEHTVLLSWVYTEFRDETVSGRELQAEGDPDKAVLPPGVDKLPAPGEALVSPALRDLLDTEDGRKYLQPRFDGLTITGTVGDQGLSGPSELLFYSGSDELEADSGHVWRVSGFGHSEPSNPLSVALVALVVVMLVVLLLPIAAFIATAVRFGGERRDQRLAALRLVGADNAMTRRVAAGESLVGAVFGLALGSWLFLLGRSQARSIDLYGIGLFPSDIAPGFLFTLLIVVLVPACAVGVTQLALRKVVISPLGVAREGVDRGRRLWWRLATLLLGVVLLFVLGPRFSGGGADIWLLAGSVMLTLVGVTSLLPWVVERVVDRLQGGSLSWQLATRRLQLNSGLAARAVSGVTLAVAGAVALQMLYSSVQREDERDTGMDTGQADVTVYSGVEGGSDGERLAGQIRELDGVRSAHGYLTGEAVHEKTRVNEYDVRESVTFTVADCPTLRYLLKIDSCADGSTYFALDPNLPKDERPKVPAAGDRYDLRADPEKARPENPDWWTVRGKVEQARVGQDASGSQAPYGLYTTPDALAPERLGGEAAAHVQVRMVADGAGRADGVERIRNLAPITDPSFSVQELRSKAQSDEFTVLSNALMAGSVLVMLLIGGSMVVSTLEQLRERRRQLSVLVAFGTKRSTLGASVLWQTAIPVGLGLTLATAGGLGLGLLLLRMIGGGVADWWAFLPMVGMGLAMIALVTLASLPALWRMMRPDGLRTE</sequence>
<evidence type="ECO:0000313" key="9">
    <source>
        <dbReference type="Proteomes" id="UP000694501"/>
    </source>
</evidence>
<feature type="transmembrane region" description="Helical" evidence="6">
    <location>
        <begin position="758"/>
        <end position="782"/>
    </location>
</feature>
<dbReference type="Pfam" id="PF02687">
    <property type="entry name" value="FtsX"/>
    <property type="match status" value="2"/>
</dbReference>
<evidence type="ECO:0000256" key="3">
    <source>
        <dbReference type="ARBA" id="ARBA00022692"/>
    </source>
</evidence>
<dbReference type="InterPro" id="IPR038766">
    <property type="entry name" value="Membrane_comp_ABC_pdt"/>
</dbReference>
<protein>
    <submittedName>
        <fullName evidence="8">ABC transporter permease</fullName>
    </submittedName>
</protein>
<feature type="transmembrane region" description="Helical" evidence="6">
    <location>
        <begin position="371"/>
        <end position="393"/>
    </location>
</feature>
<dbReference type="PANTHER" id="PTHR30287:SF2">
    <property type="entry name" value="BLL1001 PROTEIN"/>
    <property type="match status" value="1"/>
</dbReference>
<feature type="transmembrane region" description="Helical" evidence="6">
    <location>
        <begin position="202"/>
        <end position="227"/>
    </location>
</feature>
<proteinExistence type="predicted"/>
<feature type="transmembrane region" description="Helical" evidence="6">
    <location>
        <begin position="420"/>
        <end position="442"/>
    </location>
</feature>
<feature type="transmembrane region" description="Helical" evidence="6">
    <location>
        <begin position="35"/>
        <end position="58"/>
    </location>
</feature>
<evidence type="ECO:0000313" key="8">
    <source>
        <dbReference type="EMBL" id="MBU7599119.1"/>
    </source>
</evidence>
<comment type="subcellular location">
    <subcellularLocation>
        <location evidence="1">Cell membrane</location>
        <topology evidence="1">Multi-pass membrane protein</topology>
    </subcellularLocation>
</comment>
<dbReference type="RefSeq" id="WP_211040827.1">
    <property type="nucleotide sequence ID" value="NZ_JAELVF020000001.1"/>
</dbReference>
<comment type="caution">
    <text evidence="8">The sequence shown here is derived from an EMBL/GenBank/DDBJ whole genome shotgun (WGS) entry which is preliminary data.</text>
</comment>
<evidence type="ECO:0000256" key="6">
    <source>
        <dbReference type="SAM" id="Phobius"/>
    </source>
</evidence>
<evidence type="ECO:0000256" key="2">
    <source>
        <dbReference type="ARBA" id="ARBA00022475"/>
    </source>
</evidence>
<feature type="domain" description="ABC3 transporter permease C-terminal" evidence="7">
    <location>
        <begin position="675"/>
        <end position="786"/>
    </location>
</feature>
<dbReference type="GO" id="GO:0005886">
    <property type="term" value="C:plasma membrane"/>
    <property type="evidence" value="ECO:0007669"/>
    <property type="project" value="UniProtKB-SubCell"/>
</dbReference>
<dbReference type="EMBL" id="JAELVF020000001">
    <property type="protein sequence ID" value="MBU7599119.1"/>
    <property type="molecule type" value="Genomic_DNA"/>
</dbReference>
<evidence type="ECO:0000256" key="5">
    <source>
        <dbReference type="ARBA" id="ARBA00023136"/>
    </source>
</evidence>
<evidence type="ECO:0000259" key="7">
    <source>
        <dbReference type="Pfam" id="PF02687"/>
    </source>
</evidence>
<keyword evidence="3 6" id="KW-0812">Transmembrane</keyword>
<evidence type="ECO:0000256" key="4">
    <source>
        <dbReference type="ARBA" id="ARBA00022989"/>
    </source>
</evidence>
<feature type="transmembrane region" description="Helical" evidence="6">
    <location>
        <begin position="296"/>
        <end position="322"/>
    </location>
</feature>
<feature type="domain" description="ABC3 transporter permease C-terminal" evidence="7">
    <location>
        <begin position="210"/>
        <end position="314"/>
    </location>
</feature>
<dbReference type="Proteomes" id="UP000694501">
    <property type="component" value="Unassembled WGS sequence"/>
</dbReference>